<keyword evidence="10 14" id="KW-0472">Membrane</keyword>
<feature type="region of interest" description="Disordered" evidence="13">
    <location>
        <begin position="180"/>
        <end position="301"/>
    </location>
</feature>
<feature type="region of interest" description="Disordered" evidence="13">
    <location>
        <begin position="1181"/>
        <end position="1276"/>
    </location>
</feature>
<reference evidence="17" key="2">
    <citation type="submission" date="2014-03" db="EMBL/GenBank/DDBJ databases">
        <authorList>
            <person name="Genoscope - CEA"/>
        </authorList>
    </citation>
    <scope>NUCLEOTIDE SEQUENCE</scope>
</reference>
<evidence type="ECO:0000259" key="15">
    <source>
        <dbReference type="PROSITE" id="PS50042"/>
    </source>
</evidence>
<keyword evidence="5" id="KW-0631">Potassium channel</keyword>
<dbReference type="PROSITE" id="PS50042">
    <property type="entry name" value="CNMP_BINDING_3"/>
    <property type="match status" value="1"/>
</dbReference>
<evidence type="ECO:0000256" key="10">
    <source>
        <dbReference type="ARBA" id="ARBA00023136"/>
    </source>
</evidence>
<dbReference type="GO" id="GO:0005242">
    <property type="term" value="F:inward rectifier potassium channel activity"/>
    <property type="evidence" value="ECO:0007669"/>
    <property type="project" value="TreeGrafter"/>
</dbReference>
<evidence type="ECO:0000313" key="17">
    <source>
        <dbReference type="EMBL" id="CDQ68956.1"/>
    </source>
</evidence>
<keyword evidence="6" id="KW-0851">Voltage-gated channel</keyword>
<keyword evidence="7" id="KW-0630">Potassium</keyword>
<dbReference type="Gene3D" id="2.60.120.10">
    <property type="entry name" value="Jelly Rolls"/>
    <property type="match status" value="1"/>
</dbReference>
<dbReference type="InterPro" id="IPR018490">
    <property type="entry name" value="cNMP-bd_dom_sf"/>
</dbReference>
<evidence type="ECO:0008006" key="19">
    <source>
        <dbReference type="Google" id="ProtNLM"/>
    </source>
</evidence>
<dbReference type="InterPro" id="IPR000595">
    <property type="entry name" value="cNMP-bd_dom"/>
</dbReference>
<keyword evidence="8 14" id="KW-1133">Transmembrane helix</keyword>
<dbReference type="CDD" id="cd00130">
    <property type="entry name" value="PAS"/>
    <property type="match status" value="1"/>
</dbReference>
<feature type="region of interest" description="Disordered" evidence="13">
    <location>
        <begin position="1005"/>
        <end position="1045"/>
    </location>
</feature>
<feature type="compositionally biased region" description="Basic and acidic residues" evidence="13">
    <location>
        <begin position="1186"/>
        <end position="1196"/>
    </location>
</feature>
<dbReference type="CDD" id="cd00038">
    <property type="entry name" value="CAP_ED"/>
    <property type="match status" value="1"/>
</dbReference>
<evidence type="ECO:0000256" key="9">
    <source>
        <dbReference type="ARBA" id="ARBA00023065"/>
    </source>
</evidence>
<feature type="compositionally biased region" description="Polar residues" evidence="13">
    <location>
        <begin position="207"/>
        <end position="225"/>
    </location>
</feature>
<dbReference type="GO" id="GO:0005886">
    <property type="term" value="C:plasma membrane"/>
    <property type="evidence" value="ECO:0007669"/>
    <property type="project" value="TreeGrafter"/>
</dbReference>
<keyword evidence="4 14" id="KW-0812">Transmembrane</keyword>
<evidence type="ECO:0000313" key="18">
    <source>
        <dbReference type="Proteomes" id="UP000193380"/>
    </source>
</evidence>
<dbReference type="InterPro" id="IPR005821">
    <property type="entry name" value="Ion_trans_dom"/>
</dbReference>
<evidence type="ECO:0000256" key="4">
    <source>
        <dbReference type="ARBA" id="ARBA00022692"/>
    </source>
</evidence>
<comment type="subcellular location">
    <subcellularLocation>
        <location evidence="1">Membrane</location>
        <topology evidence="1">Multi-pass membrane protein</topology>
    </subcellularLocation>
</comment>
<dbReference type="FunFam" id="3.30.450.20:FF:000001">
    <property type="entry name" value="Potassium voltage-gated channel subfamily H member 7"/>
    <property type="match status" value="1"/>
</dbReference>
<gene>
    <name evidence="17" type="ORF">GSONMT00055031001</name>
</gene>
<reference evidence="17" key="1">
    <citation type="journal article" date="2014" name="Nat. Commun.">
        <title>The rainbow trout genome provides novel insights into evolution after whole-genome duplication in vertebrates.</title>
        <authorList>
            <person name="Berthelot C."/>
            <person name="Brunet F."/>
            <person name="Chalopin D."/>
            <person name="Juanchich A."/>
            <person name="Bernard M."/>
            <person name="Noel B."/>
            <person name="Bento P."/>
            <person name="Da Silva C."/>
            <person name="Labadie K."/>
            <person name="Alberti A."/>
            <person name="Aury J.M."/>
            <person name="Louis A."/>
            <person name="Dehais P."/>
            <person name="Bardou P."/>
            <person name="Montfort J."/>
            <person name="Klopp C."/>
            <person name="Cabau C."/>
            <person name="Gaspin C."/>
            <person name="Thorgaard G.H."/>
            <person name="Boussaha M."/>
            <person name="Quillet E."/>
            <person name="Guyomard R."/>
            <person name="Galiana D."/>
            <person name="Bobe J."/>
            <person name="Volff J.N."/>
            <person name="Genet C."/>
            <person name="Wincker P."/>
            <person name="Jaillon O."/>
            <person name="Roest Crollius H."/>
            <person name="Guiguen Y."/>
        </authorList>
    </citation>
    <scope>NUCLEOTIDE SEQUENCE [LARGE SCALE GENOMIC DNA]</scope>
</reference>
<dbReference type="InterPro" id="IPR050818">
    <property type="entry name" value="KCNH_animal-type"/>
</dbReference>
<dbReference type="InterPro" id="IPR035965">
    <property type="entry name" value="PAS-like_dom_sf"/>
</dbReference>
<name>A0A060WP88_ONCMY</name>
<feature type="domain" description="Cyclic nucleotide-binding" evidence="15">
    <location>
        <begin position="821"/>
        <end position="938"/>
    </location>
</feature>
<dbReference type="Pfam" id="PF13426">
    <property type="entry name" value="PAS_9"/>
    <property type="match status" value="1"/>
</dbReference>
<keyword evidence="2" id="KW-0813">Transport</keyword>
<evidence type="ECO:0000256" key="7">
    <source>
        <dbReference type="ARBA" id="ARBA00022958"/>
    </source>
</evidence>
<dbReference type="SMART" id="SM00100">
    <property type="entry name" value="cNMP"/>
    <property type="match status" value="1"/>
</dbReference>
<evidence type="ECO:0000256" key="8">
    <source>
        <dbReference type="ARBA" id="ARBA00022989"/>
    </source>
</evidence>
<keyword evidence="9" id="KW-0406">Ion transport</keyword>
<evidence type="ECO:0000256" key="14">
    <source>
        <dbReference type="SAM" id="Phobius"/>
    </source>
</evidence>
<evidence type="ECO:0000259" key="16">
    <source>
        <dbReference type="PROSITE" id="PS50112"/>
    </source>
</evidence>
<dbReference type="PANTHER" id="PTHR10217:SF466">
    <property type="entry name" value="POTASSIUM VOLTAGE-GATED CHANNEL SUBFAMILY H MEMBER 7"/>
    <property type="match status" value="1"/>
</dbReference>
<dbReference type="SUPFAM" id="SSF81324">
    <property type="entry name" value="Voltage-gated potassium channels"/>
    <property type="match status" value="1"/>
</dbReference>
<dbReference type="Pfam" id="PF00520">
    <property type="entry name" value="Ion_trans"/>
    <property type="match status" value="1"/>
</dbReference>
<dbReference type="Gene3D" id="3.30.450.20">
    <property type="entry name" value="PAS domain"/>
    <property type="match status" value="1"/>
</dbReference>
<keyword evidence="3" id="KW-0633">Potassium transport</keyword>
<feature type="compositionally biased region" description="Acidic residues" evidence="13">
    <location>
        <begin position="1022"/>
        <end position="1034"/>
    </location>
</feature>
<dbReference type="Proteomes" id="UP000193380">
    <property type="component" value="Unassembled WGS sequence"/>
</dbReference>
<evidence type="ECO:0000256" key="11">
    <source>
        <dbReference type="ARBA" id="ARBA00023303"/>
    </source>
</evidence>
<dbReference type="GO" id="GO:0034702">
    <property type="term" value="C:monoatomic ion channel complex"/>
    <property type="evidence" value="ECO:0007669"/>
    <property type="project" value="UniProtKB-KW"/>
</dbReference>
<evidence type="ECO:0000256" key="12">
    <source>
        <dbReference type="ARBA" id="ARBA00034430"/>
    </source>
</evidence>
<dbReference type="STRING" id="8022.A0A060WP88"/>
<dbReference type="PROSITE" id="PS50112">
    <property type="entry name" value="PAS"/>
    <property type="match status" value="1"/>
</dbReference>
<dbReference type="NCBIfam" id="TIGR00229">
    <property type="entry name" value="sensory_box"/>
    <property type="match status" value="1"/>
</dbReference>
<protein>
    <recommendedName>
        <fullName evidence="19">Cyclic nucleotide-binding domain-containing protein</fullName>
    </recommendedName>
</protein>
<feature type="transmembrane region" description="Helical" evidence="14">
    <location>
        <begin position="522"/>
        <end position="540"/>
    </location>
</feature>
<evidence type="ECO:0000256" key="2">
    <source>
        <dbReference type="ARBA" id="ARBA00022448"/>
    </source>
</evidence>
<feature type="compositionally biased region" description="Basic and acidic residues" evidence="13">
    <location>
        <begin position="189"/>
        <end position="203"/>
    </location>
</feature>
<dbReference type="InterPro" id="IPR003938">
    <property type="entry name" value="K_chnl_volt-dep_EAG/ELK/ERG"/>
</dbReference>
<feature type="domain" description="PAS" evidence="16">
    <location>
        <begin position="41"/>
        <end position="72"/>
    </location>
</feature>
<dbReference type="PRINTS" id="PR01463">
    <property type="entry name" value="EAGCHANLFMLY"/>
</dbReference>
<sequence>MPVRRGHVAPQNTFLGIIIKKFEGQNKKFIIANARVQNCAIIYCNDGFCEMTGFSRADVMQRPCTCDFLHGEFTNRHAIAQVAQALMGSEERKVEITYHRKDGSDFLCNTHIIPVKNEEGMVMMFILNFDYILEEDSCDSLEGLNHTSPAKAEPRKGRLFCFRLPALHLLGISKQSLPQEDPDAVMIDSPRRSGESVATRDFRSLPTRESCSPSYTNDTRASSAQPLLHPCVGTPGPLVPQGARLGQAGSSGGSPGPASDCGHSGPLHLRPGPHRVQGDIRRASSAQDMEGFGSNSKMAFRDRHASEDNGRNIKGPFNQIKSSLLGSTSDSHLNRYSTINKIPLITLNFSEANNDKKCPSPASSEKTIIAPKVKDRTHNVTDKVTQVRAGIRTDYLTRAQRYTLVTHRLEVILTILSACLSVLPVESACAQYTNAYLCRSLWGRWRETWRPVCVFLPACLPACVCVQFLIDLGCLSETDFSSRLRSTLLEKRVPKGVFGCPHKRTLFVNRRQEGWEDRRGPITALFTSMSPQTTTLIGLLKTARLLRLVRVARKLDRYSEYGAAVLMLLMCIFALIAHWLACIWYAIGNVEKPYLEHKIGWLDNLGVSIGKRITEYRNNMYHGLCTVSPPRYNYSDPSSGPSIKDKYVTALYFTFSSLTSVGFGNVSPNTNSEKIFSICVMLIGCECCCSSCHTQTGAPDTYCHTLEGVFPCLFPCFPSLLCLVSVLDIHLFTPTCYISILRRRPKHNWQLYQPTLDSKPYLTGKLKPDPHPKTQIQSYLTILLLLWPVFSRPQVLKGFPECLQADICLHLNASLLQGCKAFQGATKGCLRALAMRFKTTHSPPGDTLVHCGDVLTALYFLSRGSIEILKDDIVVAILALQAQFQRLFLSLNSSSGKNDIFGEMIHLYAKPGKANADVRALSYCDLHTIHREEILEVLDMYPEFADYFLSNLELTFNLRDESGKQLGLNRVKGKCIAQGHIEKKRKKHLTSVFCDGGERERQLYPSSQAVATVVEDRRDSDEREEEEEEEGGEGEEQRPLCSGGQGYPLVRDHTLGFGLGDVVPDASGGGDNVERSQSYKDLRGEEWGCVRPREVLEESAQDSRSGVVEEDSEPDITYGEVEQRLDLLQEHLNRLESQMTSDIKAILQLLQRQTTVVPPAYSIVTSSPKYQRPAIRVVLTASQNPDMEKPLNKSKESMSGQVPTEMAPEEDLGAGLLEKDTEPRHIQTKIDSPEKQQQPRALFPSARQASLPDASPENSETPGLHRPVSDPGLLGK</sequence>
<dbReference type="PaxDb" id="8022-A0A060WP88"/>
<feature type="transmembrane region" description="Helical" evidence="14">
    <location>
        <begin position="561"/>
        <end position="587"/>
    </location>
</feature>
<dbReference type="PANTHER" id="PTHR10217">
    <property type="entry name" value="VOLTAGE AND LIGAND GATED POTASSIUM CHANNEL"/>
    <property type="match status" value="1"/>
</dbReference>
<dbReference type="SUPFAM" id="SSF55785">
    <property type="entry name" value="PYP-like sensor domain (PAS domain)"/>
    <property type="match status" value="1"/>
</dbReference>
<dbReference type="GO" id="GO:0042391">
    <property type="term" value="P:regulation of membrane potential"/>
    <property type="evidence" value="ECO:0007669"/>
    <property type="project" value="TreeGrafter"/>
</dbReference>
<dbReference type="Gene3D" id="1.10.287.70">
    <property type="match status" value="1"/>
</dbReference>
<evidence type="ECO:0000256" key="6">
    <source>
        <dbReference type="ARBA" id="ARBA00022882"/>
    </source>
</evidence>
<evidence type="ECO:0000256" key="1">
    <source>
        <dbReference type="ARBA" id="ARBA00004141"/>
    </source>
</evidence>
<evidence type="ECO:0000256" key="5">
    <source>
        <dbReference type="ARBA" id="ARBA00022826"/>
    </source>
</evidence>
<dbReference type="AlphaFoldDB" id="A0A060WP88"/>
<comment type="catalytic activity">
    <reaction evidence="12">
        <text>K(+)(in) = K(+)(out)</text>
        <dbReference type="Rhea" id="RHEA:29463"/>
        <dbReference type="ChEBI" id="CHEBI:29103"/>
    </reaction>
</comment>
<dbReference type="InterPro" id="IPR000014">
    <property type="entry name" value="PAS"/>
</dbReference>
<evidence type="ECO:0000256" key="3">
    <source>
        <dbReference type="ARBA" id="ARBA00022538"/>
    </source>
</evidence>
<accession>A0A060WP88</accession>
<proteinExistence type="predicted"/>
<evidence type="ECO:0000256" key="13">
    <source>
        <dbReference type="SAM" id="MobiDB-lite"/>
    </source>
</evidence>
<organism evidence="17 18">
    <name type="scientific">Oncorhynchus mykiss</name>
    <name type="common">Rainbow trout</name>
    <name type="synonym">Salmo gairdneri</name>
    <dbReference type="NCBI Taxonomy" id="8022"/>
    <lineage>
        <taxon>Eukaryota</taxon>
        <taxon>Metazoa</taxon>
        <taxon>Chordata</taxon>
        <taxon>Craniata</taxon>
        <taxon>Vertebrata</taxon>
        <taxon>Euteleostomi</taxon>
        <taxon>Actinopterygii</taxon>
        <taxon>Neopterygii</taxon>
        <taxon>Teleostei</taxon>
        <taxon>Protacanthopterygii</taxon>
        <taxon>Salmoniformes</taxon>
        <taxon>Salmonidae</taxon>
        <taxon>Salmoninae</taxon>
        <taxon>Oncorhynchus</taxon>
    </lineage>
</organism>
<dbReference type="SUPFAM" id="SSF51206">
    <property type="entry name" value="cAMP-binding domain-like"/>
    <property type="match status" value="1"/>
</dbReference>
<keyword evidence="11" id="KW-0407">Ion channel</keyword>
<dbReference type="InterPro" id="IPR014710">
    <property type="entry name" value="RmlC-like_jellyroll"/>
</dbReference>
<dbReference type="EMBL" id="FR904647">
    <property type="protein sequence ID" value="CDQ68956.1"/>
    <property type="molecule type" value="Genomic_DNA"/>
</dbReference>